<reference evidence="2" key="2">
    <citation type="journal article" date="2022" name="Microb. Genom.">
        <title>A chromosome-scale genome assembly of the tomato pathogen Cladosporium fulvum reveals a compartmentalized genome architecture and the presence of a dispensable chromosome.</title>
        <authorList>
            <person name="Zaccaron A.Z."/>
            <person name="Chen L.H."/>
            <person name="Samaras A."/>
            <person name="Stergiopoulos I."/>
        </authorList>
    </citation>
    <scope>NUCLEOTIDE SEQUENCE</scope>
    <source>
        <strain evidence="2">Race5_Kim</strain>
    </source>
</reference>
<sequence length="492" mass="54574">MAGEEADRRQQLDRLARPTIPPQGLQPEAMKDDFKLFGFSDEKVKDMMKVKEPATDACGQIPNGTASQRKHELALEKESFINRATRERQRRDKDKNSPEGKKMGRGYEPLPIEGTENWVLLDVNRGFPPTLPGDPPEIFVRLSRYVPGNRKIIAYNTKSHSVGLRKVPSNFEGCTVEYHKNGPKLVKVLDEKLIKKRGVKQNVEPQEPSPPSKKRRAQPEEELENNELAENTSPPKKKRGTRVTTEPQAPAPPSRKRRAQPEEELDNTGEAQKPSPPKKRRTRAKAEPKEPSPPSKDQSTRPEELISNKELEHPAPPKPRRGKARALGNDSNADSLLPPKEGLKDHAKTVDTLVITEEDTITVQKPTPPSQKPSLPSEKPSPSSEKSSPPSEKPSPPAKRRAKGRGAGTAGASDNGQHEKKPSPPRRSKRKSDEMDKEAGTPSPDGNVAPTKKRRSARLTTEPEIKKETEDKKEIEEAVDSAVATPADEESI</sequence>
<dbReference type="OMA" id="GCTVEYH"/>
<reference evidence="2" key="1">
    <citation type="submission" date="2021-12" db="EMBL/GenBank/DDBJ databases">
        <authorList>
            <person name="Zaccaron A."/>
            <person name="Stergiopoulos I."/>
        </authorList>
    </citation>
    <scope>NUCLEOTIDE SEQUENCE</scope>
    <source>
        <strain evidence="2">Race5_Kim</strain>
    </source>
</reference>
<dbReference type="EMBL" id="CP090172">
    <property type="protein sequence ID" value="UJO22590.1"/>
    <property type="molecule type" value="Genomic_DNA"/>
</dbReference>
<feature type="region of interest" description="Disordered" evidence="1">
    <location>
        <begin position="195"/>
        <end position="492"/>
    </location>
</feature>
<gene>
    <name evidence="2" type="ORF">CLAFUR5_12017</name>
</gene>
<protein>
    <submittedName>
        <fullName evidence="2">Uncharacterized protein</fullName>
    </submittedName>
</protein>
<dbReference type="AlphaFoldDB" id="A0A9Q8PHG8"/>
<evidence type="ECO:0000313" key="3">
    <source>
        <dbReference type="Proteomes" id="UP000756132"/>
    </source>
</evidence>
<dbReference type="KEGG" id="ffu:CLAFUR5_12017"/>
<evidence type="ECO:0000256" key="1">
    <source>
        <dbReference type="SAM" id="MobiDB-lite"/>
    </source>
</evidence>
<feature type="compositionally biased region" description="Basic and acidic residues" evidence="1">
    <location>
        <begin position="69"/>
        <end position="102"/>
    </location>
</feature>
<feature type="compositionally biased region" description="Basic and acidic residues" evidence="1">
    <location>
        <begin position="461"/>
        <end position="476"/>
    </location>
</feature>
<dbReference type="GeneID" id="71991895"/>
<dbReference type="RefSeq" id="XP_047766956.1">
    <property type="nucleotide sequence ID" value="XM_047911165.1"/>
</dbReference>
<dbReference type="Proteomes" id="UP000756132">
    <property type="component" value="Chromosome 10"/>
</dbReference>
<feature type="compositionally biased region" description="Low complexity" evidence="1">
    <location>
        <begin position="372"/>
        <end position="390"/>
    </location>
</feature>
<feature type="region of interest" description="Disordered" evidence="1">
    <location>
        <begin position="55"/>
        <end position="110"/>
    </location>
</feature>
<feature type="compositionally biased region" description="Basic and acidic residues" evidence="1">
    <location>
        <begin position="1"/>
        <end position="16"/>
    </location>
</feature>
<feature type="region of interest" description="Disordered" evidence="1">
    <location>
        <begin position="1"/>
        <end position="31"/>
    </location>
</feature>
<dbReference type="OrthoDB" id="3643508at2759"/>
<feature type="compositionally biased region" description="Basic and acidic residues" evidence="1">
    <location>
        <begin position="298"/>
        <end position="315"/>
    </location>
</feature>
<organism evidence="2 3">
    <name type="scientific">Passalora fulva</name>
    <name type="common">Tomato leaf mold</name>
    <name type="synonym">Cladosporium fulvum</name>
    <dbReference type="NCBI Taxonomy" id="5499"/>
    <lineage>
        <taxon>Eukaryota</taxon>
        <taxon>Fungi</taxon>
        <taxon>Dikarya</taxon>
        <taxon>Ascomycota</taxon>
        <taxon>Pezizomycotina</taxon>
        <taxon>Dothideomycetes</taxon>
        <taxon>Dothideomycetidae</taxon>
        <taxon>Mycosphaerellales</taxon>
        <taxon>Mycosphaerellaceae</taxon>
        <taxon>Fulvia</taxon>
    </lineage>
</organism>
<evidence type="ECO:0000313" key="2">
    <source>
        <dbReference type="EMBL" id="UJO22590.1"/>
    </source>
</evidence>
<accession>A0A9Q8PHG8</accession>
<proteinExistence type="predicted"/>
<name>A0A9Q8PHG8_PASFU</name>
<keyword evidence="3" id="KW-1185">Reference proteome</keyword>